<dbReference type="Proteomes" id="UP000034832">
    <property type="component" value="Unassembled WGS sequence"/>
</dbReference>
<reference evidence="10" key="1">
    <citation type="submission" date="2019-04" db="EMBL/GenBank/DDBJ databases">
        <title>Whole genome sequencing of cave bacteria.</title>
        <authorList>
            <person name="Gan H.M."/>
            <person name="Barton H."/>
            <person name="Savka M.A."/>
        </authorList>
    </citation>
    <scope>NUCLEOTIDE SEQUENCE [LARGE SCALE GENOMIC DNA]</scope>
    <source>
        <strain evidence="10">LC387</strain>
    </source>
</reference>
<dbReference type="GO" id="GO:0005886">
    <property type="term" value="C:plasma membrane"/>
    <property type="evidence" value="ECO:0007669"/>
    <property type="project" value="UniProtKB-SubCell"/>
</dbReference>
<comment type="similarity">
    <text evidence="8">Belongs to the binding-protein-dependent transport system permease family. LivHM subfamily.</text>
</comment>
<evidence type="ECO:0000313" key="10">
    <source>
        <dbReference type="EMBL" id="TKT70506.1"/>
    </source>
</evidence>
<keyword evidence="6 9" id="KW-1133">Transmembrane helix</keyword>
<evidence type="ECO:0000256" key="1">
    <source>
        <dbReference type="ARBA" id="ARBA00004651"/>
    </source>
</evidence>
<feature type="transmembrane region" description="Helical" evidence="9">
    <location>
        <begin position="206"/>
        <end position="229"/>
    </location>
</feature>
<proteinExistence type="inferred from homology"/>
<evidence type="ECO:0000256" key="8">
    <source>
        <dbReference type="ARBA" id="ARBA00037998"/>
    </source>
</evidence>
<dbReference type="InterPro" id="IPR052157">
    <property type="entry name" value="BCAA_transport_permease"/>
</dbReference>
<dbReference type="GO" id="GO:0006865">
    <property type="term" value="P:amino acid transport"/>
    <property type="evidence" value="ECO:0007669"/>
    <property type="project" value="UniProtKB-KW"/>
</dbReference>
<dbReference type="Pfam" id="PF02653">
    <property type="entry name" value="BPD_transp_2"/>
    <property type="match status" value="1"/>
</dbReference>
<evidence type="ECO:0000256" key="7">
    <source>
        <dbReference type="ARBA" id="ARBA00023136"/>
    </source>
</evidence>
<evidence type="ECO:0000256" key="9">
    <source>
        <dbReference type="SAM" id="Phobius"/>
    </source>
</evidence>
<evidence type="ECO:0000256" key="2">
    <source>
        <dbReference type="ARBA" id="ARBA00022448"/>
    </source>
</evidence>
<evidence type="ECO:0000256" key="4">
    <source>
        <dbReference type="ARBA" id="ARBA00022692"/>
    </source>
</evidence>
<dbReference type="AlphaFoldDB" id="A0A4U6BJX6"/>
<feature type="transmembrane region" description="Helical" evidence="9">
    <location>
        <begin position="241"/>
        <end position="267"/>
    </location>
</feature>
<keyword evidence="2" id="KW-0813">Transport</keyword>
<evidence type="ECO:0000256" key="5">
    <source>
        <dbReference type="ARBA" id="ARBA00022970"/>
    </source>
</evidence>
<feature type="transmembrane region" description="Helical" evidence="9">
    <location>
        <begin position="156"/>
        <end position="175"/>
    </location>
</feature>
<comment type="caution">
    <text evidence="10">The sequence shown here is derived from an EMBL/GenBank/DDBJ whole genome shotgun (WGS) entry which is preliminary data.</text>
</comment>
<organism evidence="10 11">
    <name type="scientific">Afipia massiliensis</name>
    <dbReference type="NCBI Taxonomy" id="211460"/>
    <lineage>
        <taxon>Bacteria</taxon>
        <taxon>Pseudomonadati</taxon>
        <taxon>Pseudomonadota</taxon>
        <taxon>Alphaproteobacteria</taxon>
        <taxon>Hyphomicrobiales</taxon>
        <taxon>Nitrobacteraceae</taxon>
        <taxon>Afipia</taxon>
    </lineage>
</organism>
<dbReference type="InterPro" id="IPR001851">
    <property type="entry name" value="ABC_transp_permease"/>
</dbReference>
<keyword evidence="3" id="KW-1003">Cell membrane</keyword>
<keyword evidence="4 9" id="KW-0812">Transmembrane</keyword>
<keyword evidence="11" id="KW-1185">Reference proteome</keyword>
<evidence type="ECO:0000256" key="3">
    <source>
        <dbReference type="ARBA" id="ARBA00022475"/>
    </source>
</evidence>
<feature type="transmembrane region" description="Helical" evidence="9">
    <location>
        <begin position="279"/>
        <end position="298"/>
    </location>
</feature>
<gene>
    <name evidence="10" type="ORF">YH63_003250</name>
</gene>
<dbReference type="EMBL" id="LBIA02000001">
    <property type="protein sequence ID" value="TKT70506.1"/>
    <property type="molecule type" value="Genomic_DNA"/>
</dbReference>
<feature type="transmembrane region" description="Helical" evidence="9">
    <location>
        <begin position="12"/>
        <end position="31"/>
    </location>
</feature>
<evidence type="ECO:0000256" key="6">
    <source>
        <dbReference type="ARBA" id="ARBA00022989"/>
    </source>
</evidence>
<protein>
    <submittedName>
        <fullName evidence="10">Branched-chain amino acid ABC transporter permease</fullName>
    </submittedName>
</protein>
<dbReference type="PANTHER" id="PTHR11795">
    <property type="entry name" value="BRANCHED-CHAIN AMINO ACID TRANSPORT SYSTEM PERMEASE PROTEIN LIVH"/>
    <property type="match status" value="1"/>
</dbReference>
<dbReference type="CDD" id="cd06582">
    <property type="entry name" value="TM_PBP1_LivH_like"/>
    <property type="match status" value="1"/>
</dbReference>
<dbReference type="STRING" id="211460.YH63_15640"/>
<keyword evidence="7 9" id="KW-0472">Membrane</keyword>
<feature type="transmembrane region" description="Helical" evidence="9">
    <location>
        <begin position="77"/>
        <end position="99"/>
    </location>
</feature>
<dbReference type="OrthoDB" id="9807115at2"/>
<accession>A0A4U6BJX6</accession>
<dbReference type="RefSeq" id="WP_046828845.1">
    <property type="nucleotide sequence ID" value="NZ_LBIA02000001.1"/>
</dbReference>
<feature type="transmembrane region" description="Helical" evidence="9">
    <location>
        <begin position="43"/>
        <end position="65"/>
    </location>
</feature>
<sequence>MIDLLPHILNGITLGLLFALIALGFMLIVGLMEQINLAHGSLFALGAYIAIVIVGGETVLSPFFGDFFKLMPLAWRYVAALLIAPLVVAIVGMGVEFLMRRTYAKDPLFGLLLTFGIAMVIEEGIRGVWGTRDYVLQVPSSISGGFIFQDLIWSTYRFYAAGFAAVAIGLVWLVIEKTPYGAIIKAGAHDNEMVRALGINLSRLRLIVFAFGTSLAALAGVILAPIWGIRPHMGVDAVIPAFLVIVLGGIGSFWGAVIASLLVGALVGLTGAYASEWSLLSMYLLLIAVTTVRARGLFGKKSVLEV</sequence>
<name>A0A4U6BJX6_9BRAD</name>
<keyword evidence="5" id="KW-0029">Amino-acid transport</keyword>
<comment type="subcellular location">
    <subcellularLocation>
        <location evidence="1">Cell membrane</location>
        <topology evidence="1">Multi-pass membrane protein</topology>
    </subcellularLocation>
</comment>
<feature type="transmembrane region" description="Helical" evidence="9">
    <location>
        <begin position="108"/>
        <end position="129"/>
    </location>
</feature>
<dbReference type="GO" id="GO:0022857">
    <property type="term" value="F:transmembrane transporter activity"/>
    <property type="evidence" value="ECO:0007669"/>
    <property type="project" value="InterPro"/>
</dbReference>
<evidence type="ECO:0000313" key="11">
    <source>
        <dbReference type="Proteomes" id="UP000034832"/>
    </source>
</evidence>
<dbReference type="PANTHER" id="PTHR11795:SF442">
    <property type="entry name" value="ABC TRANSPORTER ATP-BINDING PROTEIN"/>
    <property type="match status" value="1"/>
</dbReference>